<accession>A0A8S1RI94</accession>
<reference evidence="2" key="1">
    <citation type="submission" date="2021-01" db="EMBL/GenBank/DDBJ databases">
        <authorList>
            <consortium name="Genoscope - CEA"/>
            <person name="William W."/>
        </authorList>
    </citation>
    <scope>NUCLEOTIDE SEQUENCE</scope>
</reference>
<keyword evidence="3" id="KW-1185">Reference proteome</keyword>
<dbReference type="Proteomes" id="UP000692954">
    <property type="component" value="Unassembled WGS sequence"/>
</dbReference>
<keyword evidence="1" id="KW-1133">Transmembrane helix</keyword>
<organism evidence="2 3">
    <name type="scientific">Paramecium sonneborni</name>
    <dbReference type="NCBI Taxonomy" id="65129"/>
    <lineage>
        <taxon>Eukaryota</taxon>
        <taxon>Sar</taxon>
        <taxon>Alveolata</taxon>
        <taxon>Ciliophora</taxon>
        <taxon>Intramacronucleata</taxon>
        <taxon>Oligohymenophorea</taxon>
        <taxon>Peniculida</taxon>
        <taxon>Parameciidae</taxon>
        <taxon>Paramecium</taxon>
    </lineage>
</organism>
<dbReference type="AlphaFoldDB" id="A0A8S1RI94"/>
<gene>
    <name evidence="2" type="ORF">PSON_ATCC_30995.1.T1700113</name>
</gene>
<evidence type="ECO:0000313" key="3">
    <source>
        <dbReference type="Proteomes" id="UP000692954"/>
    </source>
</evidence>
<keyword evidence="1" id="KW-0472">Membrane</keyword>
<feature type="transmembrane region" description="Helical" evidence="1">
    <location>
        <begin position="39"/>
        <end position="58"/>
    </location>
</feature>
<proteinExistence type="predicted"/>
<protein>
    <submittedName>
        <fullName evidence="2">Uncharacterized protein</fullName>
    </submittedName>
</protein>
<keyword evidence="1" id="KW-0812">Transmembrane</keyword>
<feature type="transmembrane region" description="Helical" evidence="1">
    <location>
        <begin position="6"/>
        <end position="27"/>
    </location>
</feature>
<sequence>MDHYQIWVILNIIGASALILLLLYSLIDIAIDQGQLKYGSLKITFLAWVIITVGMIVGSDTAQFKEASLDYNIPVSNWFAITGICFQIAFNGFENAIQDDPDNKEVDSDKKEVDLDKKEVDLDKKEVDLDNQQVDLDNK</sequence>
<dbReference type="EMBL" id="CAJJDN010000170">
    <property type="protein sequence ID" value="CAD8126814.1"/>
    <property type="molecule type" value="Genomic_DNA"/>
</dbReference>
<name>A0A8S1RI94_9CILI</name>
<evidence type="ECO:0000256" key="1">
    <source>
        <dbReference type="SAM" id="Phobius"/>
    </source>
</evidence>
<comment type="caution">
    <text evidence="2">The sequence shown here is derived from an EMBL/GenBank/DDBJ whole genome shotgun (WGS) entry which is preliminary data.</text>
</comment>
<evidence type="ECO:0000313" key="2">
    <source>
        <dbReference type="EMBL" id="CAD8126814.1"/>
    </source>
</evidence>